<evidence type="ECO:0000256" key="1">
    <source>
        <dbReference type="SAM" id="SignalP"/>
    </source>
</evidence>
<keyword evidence="3" id="KW-1185">Reference proteome</keyword>
<dbReference type="RefSeq" id="WP_041157144.1">
    <property type="nucleotide sequence ID" value="NZ_CBCRVP010000037.1"/>
</dbReference>
<dbReference type="InterPro" id="IPR016896">
    <property type="entry name" value="DUF2860"/>
</dbReference>
<feature type="chain" id="PRO_5002163396" description="Periplasmic protein" evidence="1">
    <location>
        <begin position="20"/>
        <end position="320"/>
    </location>
</feature>
<dbReference type="EMBL" id="JXOK01000088">
    <property type="protein sequence ID" value="KIN09234.1"/>
    <property type="molecule type" value="Genomic_DNA"/>
</dbReference>
<keyword evidence="1" id="KW-0732">Signal</keyword>
<comment type="caution">
    <text evidence="2">The sequence shown here is derived from an EMBL/GenBank/DDBJ whole genome shotgun (WGS) entry which is preliminary data.</text>
</comment>
<protein>
    <recommendedName>
        <fullName evidence="4">Periplasmic protein</fullName>
    </recommendedName>
</protein>
<evidence type="ECO:0000313" key="2">
    <source>
        <dbReference type="EMBL" id="KIN09234.1"/>
    </source>
</evidence>
<sequence>MRLKLALLPLALVVSTSQAQLADSQGFSGEISVIAGYASTESNLNTDNSKTINSLNQKGESESSAVIAPLGNVAYTFGSALNHQVYMGTSRSDVAIGTLAFQLGYQYQLDSGTVLDFSYLPTLVDGETWSNPYQTGSARSTTDESGNAFRFQAKGLIDKNFNLELGYAERDVENDDVIGFDDSLARDADVYYFKGSYRISMTPTSILQPAFTYIMQDAEGDAESFDSYGADLSWFKFINQHRLALTAGYTLKDFQSASQTFGKKRSDDTLSLFAAYEYENVFDWQDWSFVSFAGYSQTDSNLTFFDEKEYLLSLGLNYKF</sequence>
<dbReference type="OrthoDB" id="6199337at2"/>
<feature type="signal peptide" evidence="1">
    <location>
        <begin position="1"/>
        <end position="19"/>
    </location>
</feature>
<organism evidence="2 3">
    <name type="scientific">Vibrio mytili</name>
    <dbReference type="NCBI Taxonomy" id="50718"/>
    <lineage>
        <taxon>Bacteria</taxon>
        <taxon>Pseudomonadati</taxon>
        <taxon>Pseudomonadota</taxon>
        <taxon>Gammaproteobacteria</taxon>
        <taxon>Vibrionales</taxon>
        <taxon>Vibrionaceae</taxon>
        <taxon>Vibrio</taxon>
    </lineage>
</organism>
<proteinExistence type="predicted"/>
<evidence type="ECO:0000313" key="3">
    <source>
        <dbReference type="Proteomes" id="UP000031977"/>
    </source>
</evidence>
<reference evidence="2 3" key="1">
    <citation type="submission" date="2015-01" db="EMBL/GenBank/DDBJ databases">
        <title>Draft genome of Vibrio mytili type strain CAIM 528.</title>
        <authorList>
            <person name="Gonzalez-Castillo A."/>
            <person name="Gomez-Gil B."/>
            <person name="Enciso-Ibarra J."/>
        </authorList>
    </citation>
    <scope>NUCLEOTIDE SEQUENCE [LARGE SCALE GENOMIC DNA]</scope>
    <source>
        <strain evidence="2 3">CAIM 528</strain>
    </source>
</reference>
<evidence type="ECO:0008006" key="4">
    <source>
        <dbReference type="Google" id="ProtNLM"/>
    </source>
</evidence>
<accession>A0A0C3DD08</accession>
<name>A0A0C3DD08_9VIBR</name>
<dbReference type="Proteomes" id="UP000031977">
    <property type="component" value="Unassembled WGS sequence"/>
</dbReference>
<gene>
    <name evidence="2" type="ORF">SU60_20465</name>
</gene>
<dbReference type="PIRSF" id="PIRSF028696">
    <property type="entry name" value="UCP028696"/>
    <property type="match status" value="1"/>
</dbReference>
<dbReference type="Pfam" id="PF11059">
    <property type="entry name" value="DUF2860"/>
    <property type="match status" value="1"/>
</dbReference>
<dbReference type="AlphaFoldDB" id="A0A0C3DD08"/>